<keyword evidence="4" id="KW-1185">Reference proteome</keyword>
<keyword evidence="1" id="KW-0472">Membrane</keyword>
<dbReference type="Pfam" id="PF25275">
    <property type="entry name" value="Golvesin_C"/>
    <property type="match status" value="1"/>
</dbReference>
<sequence>MSHNLSGIIFRFFGFVMCLGLFYVMLTNANDLLAEELTPKLEPHPDAVANTHAPGEVDKPELVPFIVPDPAKLKGIVVDETQAKLIGVWQYSTHTPPYVGLGYLHDQKKGKGEKAVIFTPDLPQPGRYEVRLSHCYNIRRSTNTPVTIHHAEGEKIIRINQQQIPAHHKLFRSLGTFRFDKGKAGWVKISTDGTDGKYVIADAVQFLFVGE</sequence>
<evidence type="ECO:0000313" key="4">
    <source>
        <dbReference type="Proteomes" id="UP000322887"/>
    </source>
</evidence>
<protein>
    <submittedName>
        <fullName evidence="3">Xanthan lyase</fullName>
        <ecNumber evidence="3">4.2.2.12</ecNumber>
    </submittedName>
</protein>
<dbReference type="Proteomes" id="UP000322887">
    <property type="component" value="Chromosome"/>
</dbReference>
<keyword evidence="3" id="KW-0456">Lyase</keyword>
<dbReference type="EMBL" id="CP042910">
    <property type="protein sequence ID" value="QEG18813.1"/>
    <property type="molecule type" value="Genomic_DNA"/>
</dbReference>
<evidence type="ECO:0000259" key="2">
    <source>
        <dbReference type="Pfam" id="PF25275"/>
    </source>
</evidence>
<dbReference type="GO" id="GO:0047492">
    <property type="term" value="F:xanthan lyase activity"/>
    <property type="evidence" value="ECO:0007669"/>
    <property type="project" value="UniProtKB-EC"/>
</dbReference>
<keyword evidence="1" id="KW-0812">Transmembrane</keyword>
<keyword evidence="1" id="KW-1133">Transmembrane helix</keyword>
<reference evidence="3 4" key="1">
    <citation type="submission" date="2019-08" db="EMBL/GenBank/DDBJ databases">
        <title>Deep-cultivation of Planctomycetes and their phenomic and genomic characterization uncovers novel biology.</title>
        <authorList>
            <person name="Wiegand S."/>
            <person name="Jogler M."/>
            <person name="Boedeker C."/>
            <person name="Pinto D."/>
            <person name="Vollmers J."/>
            <person name="Rivas-Marin E."/>
            <person name="Kohn T."/>
            <person name="Peeters S.H."/>
            <person name="Heuer A."/>
            <person name="Rast P."/>
            <person name="Oberbeckmann S."/>
            <person name="Bunk B."/>
            <person name="Jeske O."/>
            <person name="Meyerdierks A."/>
            <person name="Storesund J.E."/>
            <person name="Kallscheuer N."/>
            <person name="Luecker S."/>
            <person name="Lage O.M."/>
            <person name="Pohl T."/>
            <person name="Merkel B.J."/>
            <person name="Hornburger P."/>
            <person name="Mueller R.-W."/>
            <person name="Bruemmer F."/>
            <person name="Labrenz M."/>
            <person name="Spormann A.M."/>
            <person name="Op den Camp H."/>
            <person name="Overmann J."/>
            <person name="Amann R."/>
            <person name="Jetten M.S.M."/>
            <person name="Mascher T."/>
            <person name="Medema M.H."/>
            <person name="Devos D.P."/>
            <person name="Kaster A.-K."/>
            <person name="Ovreas L."/>
            <person name="Rohde M."/>
            <person name="Galperin M.Y."/>
            <person name="Jogler C."/>
        </authorList>
    </citation>
    <scope>NUCLEOTIDE SEQUENCE [LARGE SCALE GENOMIC DNA]</scope>
    <source>
        <strain evidence="3 4">DSM 8797</strain>
    </source>
</reference>
<dbReference type="InterPro" id="IPR033803">
    <property type="entry name" value="CBD-like_Golvesin-Xly"/>
</dbReference>
<feature type="transmembrane region" description="Helical" evidence="1">
    <location>
        <begin position="7"/>
        <end position="26"/>
    </location>
</feature>
<name>A0ABX5YT49_9PLAN</name>
<accession>A0ABX5YT49</accession>
<organism evidence="3 4">
    <name type="scientific">Gimesia maris</name>
    <dbReference type="NCBI Taxonomy" id="122"/>
    <lineage>
        <taxon>Bacteria</taxon>
        <taxon>Pseudomonadati</taxon>
        <taxon>Planctomycetota</taxon>
        <taxon>Planctomycetia</taxon>
        <taxon>Planctomycetales</taxon>
        <taxon>Planctomycetaceae</taxon>
        <taxon>Gimesia</taxon>
    </lineage>
</organism>
<proteinExistence type="predicted"/>
<evidence type="ECO:0000313" key="3">
    <source>
        <dbReference type="EMBL" id="QEG18813.1"/>
    </source>
</evidence>
<gene>
    <name evidence="3" type="primary">xly_6</name>
    <name evidence="3" type="ORF">GmarT_47060</name>
</gene>
<dbReference type="EC" id="4.2.2.12" evidence="3"/>
<evidence type="ECO:0000256" key="1">
    <source>
        <dbReference type="SAM" id="Phobius"/>
    </source>
</evidence>
<feature type="domain" description="Golvesin/Xly CBD-like" evidence="2">
    <location>
        <begin position="76"/>
        <end position="206"/>
    </location>
</feature>